<dbReference type="HOGENOM" id="CLU_514123_0_0_1"/>
<keyword evidence="2" id="KW-0677">Repeat</keyword>
<feature type="domain" description="C3H1-type" evidence="6">
    <location>
        <begin position="358"/>
        <end position="388"/>
    </location>
</feature>
<dbReference type="SMART" id="SM00356">
    <property type="entry name" value="ZnF_C3H1"/>
    <property type="match status" value="4"/>
</dbReference>
<evidence type="ECO:0000313" key="10">
    <source>
        <dbReference type="WormBase" id="CBG07225"/>
    </source>
</evidence>
<dbReference type="SUPFAM" id="SSF90229">
    <property type="entry name" value="CCCH zinc finger"/>
    <property type="match status" value="3"/>
</dbReference>
<dbReference type="SMART" id="SM00463">
    <property type="entry name" value="SMR"/>
    <property type="match status" value="1"/>
</dbReference>
<proteinExistence type="predicted"/>
<feature type="zinc finger region" description="C3H1-type" evidence="5">
    <location>
        <begin position="358"/>
        <end position="388"/>
    </location>
</feature>
<dbReference type="FunFam" id="4.10.1000.10:FF:000018">
    <property type="entry name" value="Zinc finger protein"/>
    <property type="match status" value="2"/>
</dbReference>
<dbReference type="PANTHER" id="PTHR12547:SF18">
    <property type="entry name" value="PROTEIN TIS11"/>
    <property type="match status" value="1"/>
</dbReference>
<dbReference type="GO" id="GO:0003730">
    <property type="term" value="F:mRNA 3'-UTR binding"/>
    <property type="evidence" value="ECO:0000318"/>
    <property type="project" value="GO_Central"/>
</dbReference>
<evidence type="ECO:0000256" key="1">
    <source>
        <dbReference type="ARBA" id="ARBA00022723"/>
    </source>
</evidence>
<dbReference type="GO" id="GO:0008270">
    <property type="term" value="F:zinc ion binding"/>
    <property type="evidence" value="ECO:0007669"/>
    <property type="project" value="UniProtKB-KW"/>
</dbReference>
<keyword evidence="3 5" id="KW-0863">Zinc-finger</keyword>
<feature type="zinc finger region" description="C3H1-type" evidence="5">
    <location>
        <begin position="102"/>
        <end position="132"/>
    </location>
</feature>
<evidence type="ECO:0000313" key="8">
    <source>
        <dbReference type="EMBL" id="CAP27171.1"/>
    </source>
</evidence>
<keyword evidence="1 5" id="KW-0479">Metal-binding</keyword>
<dbReference type="InterPro" id="IPR000571">
    <property type="entry name" value="Znf_CCCH"/>
</dbReference>
<feature type="domain" description="C3H1-type" evidence="6">
    <location>
        <begin position="311"/>
        <end position="339"/>
    </location>
</feature>
<reference evidence="8 9" key="2">
    <citation type="journal article" date="2011" name="PLoS Genet.">
        <title>Caenorhabditis briggsae recombinant inbred line genotypes reveal inter-strain incompatibility and the evolution of recombination.</title>
        <authorList>
            <person name="Ross J.A."/>
            <person name="Koboldt D.C."/>
            <person name="Staisch J.E."/>
            <person name="Chamberlin H.M."/>
            <person name="Gupta B.P."/>
            <person name="Miller R.D."/>
            <person name="Baird S.E."/>
            <person name="Haag E.S."/>
        </authorList>
    </citation>
    <scope>NUCLEOTIDE SEQUENCE [LARGE SCALE GENOMIC DNA]</scope>
    <source>
        <strain evidence="8 9">AF16</strain>
    </source>
</reference>
<dbReference type="EMBL" id="HE600957">
    <property type="protein sequence ID" value="CAP27171.1"/>
    <property type="molecule type" value="Genomic_DNA"/>
</dbReference>
<evidence type="ECO:0000256" key="2">
    <source>
        <dbReference type="ARBA" id="ARBA00022737"/>
    </source>
</evidence>
<gene>
    <name evidence="8 10" type="ORF">CBG07225</name>
    <name evidence="8" type="ORF">CBG_07225</name>
</gene>
<dbReference type="AlphaFoldDB" id="A8X3G1"/>
<feature type="zinc finger region" description="C3H1-type" evidence="5">
    <location>
        <begin position="311"/>
        <end position="339"/>
    </location>
</feature>
<keyword evidence="4 5" id="KW-0862">Zinc</keyword>
<dbReference type="InterPro" id="IPR002625">
    <property type="entry name" value="Smr_dom"/>
</dbReference>
<dbReference type="WormBase" id="CBG07225">
    <property type="protein sequence ID" value="CBP42984"/>
    <property type="gene ID" value="WBGene00029348"/>
</dbReference>
<feature type="domain" description="C3H1-type" evidence="6">
    <location>
        <begin position="53"/>
        <end position="81"/>
    </location>
</feature>
<evidence type="ECO:0000259" key="6">
    <source>
        <dbReference type="PROSITE" id="PS50103"/>
    </source>
</evidence>
<dbReference type="Pfam" id="PF00642">
    <property type="entry name" value="zf-CCCH"/>
    <property type="match status" value="1"/>
</dbReference>
<evidence type="ECO:0000256" key="5">
    <source>
        <dbReference type="PROSITE-ProRule" id="PRU00723"/>
    </source>
</evidence>
<dbReference type="InParanoid" id="A8X3G1"/>
<dbReference type="KEGG" id="cbr:CBG_07225"/>
<dbReference type="InterPro" id="IPR036855">
    <property type="entry name" value="Znf_CCCH_sf"/>
</dbReference>
<dbReference type="SUPFAM" id="SSF160443">
    <property type="entry name" value="SMR domain-like"/>
    <property type="match status" value="1"/>
</dbReference>
<accession>A8X3G1</accession>
<dbReference type="Gene3D" id="4.10.1000.10">
    <property type="entry name" value="Zinc finger, CCCH-type"/>
    <property type="match status" value="4"/>
</dbReference>
<keyword evidence="9" id="KW-1185">Reference proteome</keyword>
<dbReference type="GO" id="GO:0005829">
    <property type="term" value="C:cytosol"/>
    <property type="evidence" value="ECO:0000318"/>
    <property type="project" value="GO_Central"/>
</dbReference>
<dbReference type="CTD" id="8574311"/>
<dbReference type="GO" id="GO:0043186">
    <property type="term" value="C:P granule"/>
    <property type="evidence" value="ECO:0007669"/>
    <property type="project" value="UniProtKB-ARBA"/>
</dbReference>
<feature type="zinc finger region" description="C3H1-type" evidence="5">
    <location>
        <begin position="53"/>
        <end position="81"/>
    </location>
</feature>
<dbReference type="FunFam" id="3.30.1370.110:FF:000017">
    <property type="entry name" value="Protein CBG07223"/>
    <property type="match status" value="1"/>
</dbReference>
<dbReference type="eggNOG" id="KOG1677">
    <property type="taxonomic scope" value="Eukaryota"/>
</dbReference>
<sequence length="530" mass="60878">MSGFIQMAFYPGFDVSPVPQMYFPASYLGQCTEFFDIPVDDKENQNVPPMHKNFKTEMCRHVIARRICRKGVMCSFAHFPEELQAPEKAFWPRKPQPETTANQKTKLCVNYYKGGSGYCPYEHRCQFIHPADGKLYQERFADTVEFQRIKEAHQKEIQALHIHRLQGGPKALQIEVQINLKIREFNKSHPSGPNYYDLHGMTRMGADVYIADILKSMVRKNVKESRIEVTTRETSLNFGKPMITVYHISTLSPTNIFSHREYRKHVKTGELLKPNLRIMYNSPVVVCRITDVFPEASYGCSPVPQAQVPWNWKTQLCHHFTVGACCPKGPLCQFAHGLQELRTVAQNRAKKEQKIPERHKTKLCANFSKSGSEVCLYEQRCQFIHPSDGELYQALFSETLEFDRMLKTHLAECQALHAQRLQSPDPNERQMMEDEINLKVRVWNFTHPKKENYYDLHAMTTGGAIKYVLGIINYMNSNNIPQSLLETGRGNHSTNNFPAIRTILLNNLNGFNGVSFVPQLGNDGILELSI</sequence>
<dbReference type="GeneID" id="8574311"/>
<feature type="domain" description="C3H1-type" evidence="6">
    <location>
        <begin position="102"/>
        <end position="132"/>
    </location>
</feature>
<dbReference type="Gene3D" id="3.30.1370.110">
    <property type="match status" value="1"/>
</dbReference>
<name>A8X3G1_CAEBR</name>
<dbReference type="PANTHER" id="PTHR12547">
    <property type="entry name" value="CCCH ZINC FINGER/TIS11-RELATED"/>
    <property type="match status" value="1"/>
</dbReference>
<organism evidence="8 9">
    <name type="scientific">Caenorhabditis briggsae</name>
    <dbReference type="NCBI Taxonomy" id="6238"/>
    <lineage>
        <taxon>Eukaryota</taxon>
        <taxon>Metazoa</taxon>
        <taxon>Ecdysozoa</taxon>
        <taxon>Nematoda</taxon>
        <taxon>Chromadorea</taxon>
        <taxon>Rhabditida</taxon>
        <taxon>Rhabditina</taxon>
        <taxon>Rhabditomorpha</taxon>
        <taxon>Rhabditoidea</taxon>
        <taxon>Rhabditidae</taxon>
        <taxon>Peloderinae</taxon>
        <taxon>Caenorhabditis</taxon>
    </lineage>
</organism>
<protein>
    <submittedName>
        <fullName evidence="8">Protein CBG07225</fullName>
    </submittedName>
</protein>
<reference evidence="8 9" key="1">
    <citation type="journal article" date="2003" name="PLoS Biol.">
        <title>The genome sequence of Caenorhabditis briggsae: a platform for comparative genomics.</title>
        <authorList>
            <person name="Stein L.D."/>
            <person name="Bao Z."/>
            <person name="Blasiar D."/>
            <person name="Blumenthal T."/>
            <person name="Brent M.R."/>
            <person name="Chen N."/>
            <person name="Chinwalla A."/>
            <person name="Clarke L."/>
            <person name="Clee C."/>
            <person name="Coghlan A."/>
            <person name="Coulson A."/>
            <person name="D'Eustachio P."/>
            <person name="Fitch D.H."/>
            <person name="Fulton L.A."/>
            <person name="Fulton R.E."/>
            <person name="Griffiths-Jones S."/>
            <person name="Harris T.W."/>
            <person name="Hillier L.W."/>
            <person name="Kamath R."/>
            <person name="Kuwabara P.E."/>
            <person name="Mardis E.R."/>
            <person name="Marra M.A."/>
            <person name="Miner T.L."/>
            <person name="Minx P."/>
            <person name="Mullikin J.C."/>
            <person name="Plumb R.W."/>
            <person name="Rogers J."/>
            <person name="Schein J.E."/>
            <person name="Sohrmann M."/>
            <person name="Spieth J."/>
            <person name="Stajich J.E."/>
            <person name="Wei C."/>
            <person name="Willey D."/>
            <person name="Wilson R.K."/>
            <person name="Durbin R."/>
            <person name="Waterston R.H."/>
        </authorList>
    </citation>
    <scope>NUCLEOTIDE SEQUENCE [LARGE SCALE GENOMIC DNA]</scope>
    <source>
        <strain evidence="8 9">AF16</strain>
    </source>
</reference>
<dbReference type="PROSITE" id="PS50828">
    <property type="entry name" value="SMR"/>
    <property type="match status" value="1"/>
</dbReference>
<evidence type="ECO:0000256" key="4">
    <source>
        <dbReference type="ARBA" id="ARBA00022833"/>
    </source>
</evidence>
<dbReference type="RefSeq" id="XP_002632314.1">
    <property type="nucleotide sequence ID" value="XM_002632268.1"/>
</dbReference>
<dbReference type="InterPro" id="IPR045877">
    <property type="entry name" value="ZFP36-like"/>
</dbReference>
<evidence type="ECO:0000256" key="3">
    <source>
        <dbReference type="ARBA" id="ARBA00022771"/>
    </source>
</evidence>
<evidence type="ECO:0000259" key="7">
    <source>
        <dbReference type="PROSITE" id="PS50828"/>
    </source>
</evidence>
<feature type="domain" description="Smr" evidence="7">
    <location>
        <begin position="454"/>
        <end position="530"/>
    </location>
</feature>
<dbReference type="InterPro" id="IPR036063">
    <property type="entry name" value="Smr_dom_sf"/>
</dbReference>
<evidence type="ECO:0000313" key="9">
    <source>
        <dbReference type="Proteomes" id="UP000008549"/>
    </source>
</evidence>
<dbReference type="PROSITE" id="PS50103">
    <property type="entry name" value="ZF_C3H1"/>
    <property type="match status" value="4"/>
</dbReference>
<dbReference type="Proteomes" id="UP000008549">
    <property type="component" value="Unassembled WGS sequence"/>
</dbReference>